<sequence>MANNTKADLLQWLAGGTRTYGWDAVIAYGRKDANALLRKQFIAGFADATTFPTMQGVIETGQLTKTLRNVQLGPPQLSFEASSLDESRARLTLRIVAGQVVTEGEGGVVQKIQELVPAFSPELFMNIALNKTDGGSTSAGELYLDLNDAYDFTTSLFDADDDAGQVQAGVFFRERFAELPQARRFTLGSVARVDGVFEVESFEVRTQMAPGANVRSAANFGDGAVLMFIKFRGGKPGTMPTPDAFRYLIPEDGFGATLILSASSLLTRLGESIGAYLGEGVTFQVTAAQNALVSAKASGEWSHVSVDPYSAGWQSGPACSTTNVYDRLDSFSVSSLTLSIDGEKLVLAWDETHQRPWYCFGMSWPCSQPALVFSETTSNSGNYLVDLAVTCKFVVRLNPAGEAIVVEQTSYASSVSCSDMHAPSPISNAQVESHFQAGIQSEVKDTFESIPDMTLPIGALSGLLFADSNSVRLKEAAAPQDLVCFGDIDSNTETPCLCPEDSVLGANGVENLTCNVAVAQWTLRDGDGNDDPKTVGSITAGRYQAPDMSNADGVSRQIIVTAHAVGGGQAHALITVLKTPLMVDPVFQVVSPAGRCEILAGALNTPDVEARLIAHWPEIAPSLTPVPDKPGAYVFAPGKSDKVHSLSLDRVEFTSKHHAGAVSSAYVLTQWRSDTATIIIDPEWTGPSTQAKLMLLATNDDWELVPYDGADWTLFAGDGSVDASGIYTYPERPEAGFAVVQAILDDDGYELRSHLVIPSLAKSFPVVSKYATRFRVLAVGTGGITLYWQRPTTQAKPYYTVLRDGALFCAGLYPPVPYMTSLEAGKTYKFTLRVTYKDDPQSYDCGPITVTVPLP</sequence>
<keyword evidence="2" id="KW-1185">Reference proteome</keyword>
<dbReference type="RefSeq" id="WP_074757130.1">
    <property type="nucleotide sequence ID" value="NZ_FNCO01000017.1"/>
</dbReference>
<dbReference type="EMBL" id="FNCO01000017">
    <property type="protein sequence ID" value="SDI76712.1"/>
    <property type="molecule type" value="Genomic_DNA"/>
</dbReference>
<proteinExistence type="predicted"/>
<gene>
    <name evidence="1" type="ORF">SAMN05216605_1177</name>
</gene>
<evidence type="ECO:0000313" key="1">
    <source>
        <dbReference type="EMBL" id="SDI76712.1"/>
    </source>
</evidence>
<name>A0A1G8N944_9PSED</name>
<accession>A0A1G8N944</accession>
<protein>
    <submittedName>
        <fullName evidence="1">Uncharacterized protein</fullName>
    </submittedName>
</protein>
<dbReference type="AlphaFoldDB" id="A0A1G8N944"/>
<reference evidence="2" key="1">
    <citation type="submission" date="2016-10" db="EMBL/GenBank/DDBJ databases">
        <authorList>
            <person name="Varghese N."/>
            <person name="Submissions S."/>
        </authorList>
    </citation>
    <scope>NUCLEOTIDE SEQUENCE [LARGE SCALE GENOMIC DNA]</scope>
    <source>
        <strain evidence="2">ATCC 700689</strain>
    </source>
</reference>
<dbReference type="Proteomes" id="UP000182894">
    <property type="component" value="Unassembled WGS sequence"/>
</dbReference>
<dbReference type="OrthoDB" id="6458179at2"/>
<organism evidence="1 2">
    <name type="scientific">Pseudomonas abietaniphila</name>
    <dbReference type="NCBI Taxonomy" id="89065"/>
    <lineage>
        <taxon>Bacteria</taxon>
        <taxon>Pseudomonadati</taxon>
        <taxon>Pseudomonadota</taxon>
        <taxon>Gammaproteobacteria</taxon>
        <taxon>Pseudomonadales</taxon>
        <taxon>Pseudomonadaceae</taxon>
        <taxon>Pseudomonas</taxon>
    </lineage>
</organism>
<evidence type="ECO:0000313" key="2">
    <source>
        <dbReference type="Proteomes" id="UP000182894"/>
    </source>
</evidence>
<dbReference type="STRING" id="89065.SAMN05216605_1177"/>